<evidence type="ECO:0000256" key="5">
    <source>
        <dbReference type="ARBA" id="ARBA00022618"/>
    </source>
</evidence>
<dbReference type="GO" id="GO:0043213">
    <property type="term" value="P:bacteriocin transport"/>
    <property type="evidence" value="ECO:0007669"/>
    <property type="project" value="InterPro"/>
</dbReference>
<name>A0A662ZIZ0_9GAMM</name>
<evidence type="ECO:0000256" key="9">
    <source>
        <dbReference type="ARBA" id="ARBA00023306"/>
    </source>
</evidence>
<protein>
    <recommendedName>
        <fullName evidence="10">Tol-Pal system protein TolQ</fullName>
    </recommendedName>
</protein>
<evidence type="ECO:0000256" key="1">
    <source>
        <dbReference type="ARBA" id="ARBA00004651"/>
    </source>
</evidence>
<keyword evidence="6 10" id="KW-0812">Transmembrane</keyword>
<organism evidence="12 13">
    <name type="scientific">Ruminobacter amylophilus</name>
    <dbReference type="NCBI Taxonomy" id="867"/>
    <lineage>
        <taxon>Bacteria</taxon>
        <taxon>Pseudomonadati</taxon>
        <taxon>Pseudomonadota</taxon>
        <taxon>Gammaproteobacteria</taxon>
        <taxon>Aeromonadales</taxon>
        <taxon>Succinivibrionaceae</taxon>
        <taxon>Ruminobacter</taxon>
    </lineage>
</organism>
<dbReference type="Proteomes" id="UP000243745">
    <property type="component" value="Unassembled WGS sequence"/>
</dbReference>
<comment type="function">
    <text evidence="10">Part of the Tol-Pal system, which plays a role in outer membrane invagination during cell division and is important for maintaining outer membrane integrity.</text>
</comment>
<feature type="transmembrane region" description="Helical" evidence="10">
    <location>
        <begin position="33"/>
        <end position="53"/>
    </location>
</feature>
<dbReference type="GO" id="GO:0051301">
    <property type="term" value="P:cell division"/>
    <property type="evidence" value="ECO:0007669"/>
    <property type="project" value="UniProtKB-UniRule"/>
</dbReference>
<dbReference type="PANTHER" id="PTHR30625">
    <property type="entry name" value="PROTEIN TOLQ"/>
    <property type="match status" value="1"/>
</dbReference>
<evidence type="ECO:0000256" key="7">
    <source>
        <dbReference type="ARBA" id="ARBA00022989"/>
    </source>
</evidence>
<evidence type="ECO:0000256" key="6">
    <source>
        <dbReference type="ARBA" id="ARBA00022692"/>
    </source>
</evidence>
<dbReference type="HAMAP" id="MF_02202">
    <property type="entry name" value="TolQ"/>
    <property type="match status" value="1"/>
</dbReference>
<feature type="transmembrane region" description="Helical" evidence="10">
    <location>
        <begin position="187"/>
        <end position="208"/>
    </location>
</feature>
<evidence type="ECO:0000256" key="2">
    <source>
        <dbReference type="ARBA" id="ARBA00010442"/>
    </source>
</evidence>
<dbReference type="InterPro" id="IPR002898">
    <property type="entry name" value="MotA_ExbB_proton_chnl"/>
</dbReference>
<dbReference type="PANTHER" id="PTHR30625:SF3">
    <property type="entry name" value="TOL-PAL SYSTEM PROTEIN TOLQ"/>
    <property type="match status" value="1"/>
</dbReference>
<keyword evidence="5 10" id="KW-0132">Cell division</keyword>
<evidence type="ECO:0000313" key="13">
    <source>
        <dbReference type="Proteomes" id="UP000243745"/>
    </source>
</evidence>
<dbReference type="AlphaFoldDB" id="A0A662ZIZ0"/>
<sequence>MNAIEQVVTETPAPQVANGDLSITQLIIDASPLVQGVMLFLLILSVVSWTVIIQRGRYLKYCSRMAVQFENEFWGNIDLNQLYQNCKSKTSLSAMEKIFTAGFTEFARMHRQGVKNKDTLMDGTYRAMKVSCSREIEALENHLPTLATIGSISPYIGLFGTVWGIMSAFVALSAVKNATLAMVAPPIAEALIATAMGLFAAIPAVLFYNRYATKVEKLENQYLNFIDEFSTILNRNTASSANNQQ</sequence>
<feature type="domain" description="MotA/TolQ/ExbB proton channel" evidence="11">
    <location>
        <begin position="95"/>
        <end position="222"/>
    </location>
</feature>
<keyword evidence="4 10" id="KW-0997">Cell inner membrane</keyword>
<keyword evidence="3 10" id="KW-1003">Cell membrane</keyword>
<comment type="similarity">
    <text evidence="2 10">Belongs to the ExbB/TolQ family.</text>
</comment>
<dbReference type="InterPro" id="IPR014163">
    <property type="entry name" value="Tol-Pal_TolQ"/>
</dbReference>
<keyword evidence="9 10" id="KW-0131">Cell cycle</keyword>
<dbReference type="GO" id="GO:0017038">
    <property type="term" value="P:protein import"/>
    <property type="evidence" value="ECO:0007669"/>
    <property type="project" value="TreeGrafter"/>
</dbReference>
<evidence type="ECO:0000313" key="12">
    <source>
        <dbReference type="EMBL" id="SFP42175.1"/>
    </source>
</evidence>
<dbReference type="InterPro" id="IPR050790">
    <property type="entry name" value="ExbB/TolQ_transport"/>
</dbReference>
<feature type="transmembrane region" description="Helical" evidence="10">
    <location>
        <begin position="155"/>
        <end position="175"/>
    </location>
</feature>
<dbReference type="EMBL" id="FOXF01000022">
    <property type="protein sequence ID" value="SFP42175.1"/>
    <property type="molecule type" value="Genomic_DNA"/>
</dbReference>
<evidence type="ECO:0000259" key="11">
    <source>
        <dbReference type="Pfam" id="PF01618"/>
    </source>
</evidence>
<dbReference type="NCBIfam" id="TIGR02796">
    <property type="entry name" value="tolQ"/>
    <property type="match status" value="1"/>
</dbReference>
<evidence type="ECO:0000256" key="4">
    <source>
        <dbReference type="ARBA" id="ARBA00022519"/>
    </source>
</evidence>
<evidence type="ECO:0000256" key="3">
    <source>
        <dbReference type="ARBA" id="ARBA00022475"/>
    </source>
</evidence>
<proteinExistence type="inferred from homology"/>
<evidence type="ECO:0000256" key="10">
    <source>
        <dbReference type="HAMAP-Rule" id="MF_02202"/>
    </source>
</evidence>
<reference evidence="12 13" key="1">
    <citation type="submission" date="2016-10" db="EMBL/GenBank/DDBJ databases">
        <authorList>
            <person name="Varghese N."/>
            <person name="Submissions S."/>
        </authorList>
    </citation>
    <scope>NUCLEOTIDE SEQUENCE [LARGE SCALE GENOMIC DNA]</scope>
    <source>
        <strain evidence="12 13">DSM 1361</strain>
    </source>
</reference>
<dbReference type="GO" id="GO:0005886">
    <property type="term" value="C:plasma membrane"/>
    <property type="evidence" value="ECO:0007669"/>
    <property type="project" value="UniProtKB-SubCell"/>
</dbReference>
<dbReference type="RefSeq" id="WP_425441293.1">
    <property type="nucleotide sequence ID" value="NZ_FOXF01000022.1"/>
</dbReference>
<keyword evidence="13" id="KW-1185">Reference proteome</keyword>
<keyword evidence="8 10" id="KW-0472">Membrane</keyword>
<dbReference type="Pfam" id="PF01618">
    <property type="entry name" value="MotA_ExbB"/>
    <property type="match status" value="1"/>
</dbReference>
<gene>
    <name evidence="10" type="primary">tolQ</name>
    <name evidence="12" type="ORF">SAMN02910344_01341</name>
</gene>
<accession>A0A662ZIZ0</accession>
<evidence type="ECO:0000256" key="8">
    <source>
        <dbReference type="ARBA" id="ARBA00023136"/>
    </source>
</evidence>
<keyword evidence="7 10" id="KW-1133">Transmembrane helix</keyword>
<comment type="subcellular location">
    <subcellularLocation>
        <location evidence="10">Cell inner membrane</location>
        <topology evidence="10">Multi-pass membrane protein</topology>
    </subcellularLocation>
    <subcellularLocation>
        <location evidence="1">Cell membrane</location>
        <topology evidence="1">Multi-pass membrane protein</topology>
    </subcellularLocation>
</comment>
<comment type="subunit">
    <text evidence="10">The Tol-Pal system is composed of five core proteins: the inner membrane proteins TolA, TolQ and TolR, the periplasmic protein TolB and the outer membrane protein Pal. They form a network linking the inner and outer membranes and the peptidoglycan layer.</text>
</comment>